<evidence type="ECO:0000256" key="1">
    <source>
        <dbReference type="SAM" id="MobiDB-lite"/>
    </source>
</evidence>
<feature type="compositionally biased region" description="Polar residues" evidence="1">
    <location>
        <begin position="10"/>
        <end position="32"/>
    </location>
</feature>
<name>Q0RCC4_FRAAA</name>
<protein>
    <submittedName>
        <fullName evidence="2">Uncharacterized protein</fullName>
    </submittedName>
</protein>
<keyword evidence="3" id="KW-1185">Reference proteome</keyword>
<organism evidence="2 3">
    <name type="scientific">Frankia alni (strain DSM 45986 / CECT 9034 / ACN14a)</name>
    <dbReference type="NCBI Taxonomy" id="326424"/>
    <lineage>
        <taxon>Bacteria</taxon>
        <taxon>Bacillati</taxon>
        <taxon>Actinomycetota</taxon>
        <taxon>Actinomycetes</taxon>
        <taxon>Frankiales</taxon>
        <taxon>Frankiaceae</taxon>
        <taxon>Frankia</taxon>
    </lineage>
</organism>
<feature type="compositionally biased region" description="Low complexity" evidence="1">
    <location>
        <begin position="38"/>
        <end position="49"/>
    </location>
</feature>
<dbReference type="AlphaFoldDB" id="Q0RCC4"/>
<proteinExistence type="predicted"/>
<evidence type="ECO:0000313" key="3">
    <source>
        <dbReference type="Proteomes" id="UP000000657"/>
    </source>
</evidence>
<sequence>MPTGRHPPEWSTSRGGTRPTEVTTRATPTGIPQNVLGPRPATTTAPDTAHLGRHAP</sequence>
<feature type="region of interest" description="Disordered" evidence="1">
    <location>
        <begin position="1"/>
        <end position="56"/>
    </location>
</feature>
<dbReference type="HOGENOM" id="CLU_3007678_0_0_11"/>
<evidence type="ECO:0000313" key="2">
    <source>
        <dbReference type="EMBL" id="CAJ64902.1"/>
    </source>
</evidence>
<dbReference type="KEGG" id="fal:FRAAL6279"/>
<reference evidence="2 3" key="1">
    <citation type="journal article" date="2007" name="Genome Res.">
        <title>Genome characteristics of facultatively symbiotic Frankia sp. strains reflect host range and host plant biogeography.</title>
        <authorList>
            <person name="Normand P."/>
            <person name="Lapierre P."/>
            <person name="Tisa L.S."/>
            <person name="Gogarten J.P."/>
            <person name="Alloisio N."/>
            <person name="Bagnarol E."/>
            <person name="Bassi C.A."/>
            <person name="Berry A.M."/>
            <person name="Bickhart D.M."/>
            <person name="Choisne N."/>
            <person name="Couloux A."/>
            <person name="Cournoyer B."/>
            <person name="Cruveiller S."/>
            <person name="Daubin V."/>
            <person name="Demange N."/>
            <person name="Francino M.P."/>
            <person name="Goltsman E."/>
            <person name="Huang Y."/>
            <person name="Kopp O.R."/>
            <person name="Labarre L."/>
            <person name="Lapidus A."/>
            <person name="Lavire C."/>
            <person name="Marechal J."/>
            <person name="Martinez M."/>
            <person name="Mastronunzio J.E."/>
            <person name="Mullin B.C."/>
            <person name="Niemann J."/>
            <person name="Pujic P."/>
            <person name="Rawnsley T."/>
            <person name="Rouy Z."/>
            <person name="Schenowitz C."/>
            <person name="Sellstedt A."/>
            <person name="Tavares F."/>
            <person name="Tomkins J.P."/>
            <person name="Vallenet D."/>
            <person name="Valverde C."/>
            <person name="Wall L.G."/>
            <person name="Wang Y."/>
            <person name="Medigue C."/>
            <person name="Benson D.R."/>
        </authorList>
    </citation>
    <scope>NUCLEOTIDE SEQUENCE [LARGE SCALE GENOMIC DNA]</scope>
    <source>
        <strain evidence="3">DSM 45986 / CECT 9034 / ACN14a</strain>
    </source>
</reference>
<dbReference type="EMBL" id="CT573213">
    <property type="protein sequence ID" value="CAJ64902.1"/>
    <property type="molecule type" value="Genomic_DNA"/>
</dbReference>
<accession>Q0RCC4</accession>
<dbReference type="Proteomes" id="UP000000657">
    <property type="component" value="Chromosome"/>
</dbReference>
<gene>
    <name evidence="2" type="ordered locus">FRAAL6279</name>
</gene>